<dbReference type="OrthoDB" id="9964197at2"/>
<organism evidence="1 2">
    <name type="scientific">Kozakia baliensis</name>
    <dbReference type="NCBI Taxonomy" id="153496"/>
    <lineage>
        <taxon>Bacteria</taxon>
        <taxon>Pseudomonadati</taxon>
        <taxon>Pseudomonadota</taxon>
        <taxon>Alphaproteobacteria</taxon>
        <taxon>Acetobacterales</taxon>
        <taxon>Acetobacteraceae</taxon>
        <taxon>Kozakia</taxon>
    </lineage>
</organism>
<evidence type="ECO:0000313" key="2">
    <source>
        <dbReference type="Proteomes" id="UP000179145"/>
    </source>
</evidence>
<reference evidence="1 2" key="1">
    <citation type="journal article" date="2016" name="Microb. Cell Fact.">
        <title>Dissection of exopolysaccharide biosynthesis in Kozakia baliensis.</title>
        <authorList>
            <person name="Brandt J.U."/>
            <person name="Jakob F."/>
            <person name="Behr J."/>
            <person name="Geissler A.J."/>
            <person name="Vogel R.F."/>
        </authorList>
    </citation>
    <scope>NUCLEOTIDE SEQUENCE [LARGE SCALE GENOMIC DNA]</scope>
    <source>
        <strain evidence="1 2">DSM 14400</strain>
    </source>
</reference>
<keyword evidence="2" id="KW-1185">Reference proteome</keyword>
<dbReference type="KEGG" id="kba:A0U89_04705"/>
<sequence>MAIQRFGYSILIAAWLIIGGETAFLEARREMLPVMIFAVWGAFWLTMLAWLMWEAIPNNVET</sequence>
<proteinExistence type="predicted"/>
<dbReference type="RefSeq" id="WP_070402287.1">
    <property type="nucleotide sequence ID" value="NZ_BJVW01000031.1"/>
</dbReference>
<accession>A0A1D8USB6</accession>
<protein>
    <submittedName>
        <fullName evidence="1">Uncharacterized protein</fullName>
    </submittedName>
</protein>
<dbReference type="Proteomes" id="UP000179145">
    <property type="component" value="Chromosome"/>
</dbReference>
<dbReference type="AlphaFoldDB" id="A0A1D8USB6"/>
<name>A0A1D8USB6_9PROT</name>
<evidence type="ECO:0000313" key="1">
    <source>
        <dbReference type="EMBL" id="AOX16539.1"/>
    </source>
</evidence>
<gene>
    <name evidence="1" type="ORF">A0U89_04705</name>
</gene>
<dbReference type="EMBL" id="CP014674">
    <property type="protein sequence ID" value="AOX16539.1"/>
    <property type="molecule type" value="Genomic_DNA"/>
</dbReference>